<keyword evidence="3" id="KW-1185">Reference proteome</keyword>
<name>A0A1C3EKL9_9GAMM</name>
<dbReference type="Proteomes" id="UP000094936">
    <property type="component" value="Unassembled WGS sequence"/>
</dbReference>
<dbReference type="AlphaFoldDB" id="A0A1C3EKL9"/>
<organism evidence="2 3">
    <name type="scientific">Veronia pacifica</name>
    <dbReference type="NCBI Taxonomy" id="1080227"/>
    <lineage>
        <taxon>Bacteria</taxon>
        <taxon>Pseudomonadati</taxon>
        <taxon>Pseudomonadota</taxon>
        <taxon>Gammaproteobacteria</taxon>
        <taxon>Vibrionales</taxon>
        <taxon>Vibrionaceae</taxon>
        <taxon>Veronia</taxon>
    </lineage>
</organism>
<evidence type="ECO:0000313" key="3">
    <source>
        <dbReference type="Proteomes" id="UP000094936"/>
    </source>
</evidence>
<dbReference type="GO" id="GO:0005886">
    <property type="term" value="C:plasma membrane"/>
    <property type="evidence" value="ECO:0007669"/>
    <property type="project" value="TreeGrafter"/>
</dbReference>
<sequence>MPDHDKWPSSNDWLGRAQHAFMTKNRAHYQNADGQTVNNMDEVIFCLQQILKDDVFRLSAHFGIATAYLFKRAPKEALQKYREIREITGGHSLALFHIYIWTTLLDDEKKEMARKELLNNAPDLGRYAEYILGQLAGWQSVYSEHICLSQPAIIVIQGLKLDEHGNKTPELINRLKSGLAVWETNKQSKIVVTGGLPVNGKTEAHEMAQWLLSAGVPSHLIIKESWAKNTVDNALFSAEIIAQIPLSTVCVVSCNQHLPRSTVLLNIALYKQGITNRQVLTTGTNNQNDMNPDLSEKVSILCDAVRVLGFPAFDIGHMYFR</sequence>
<dbReference type="Gene3D" id="3.40.50.620">
    <property type="entry name" value="HUPs"/>
    <property type="match status" value="1"/>
</dbReference>
<dbReference type="STRING" id="1080227.A8L45_09160"/>
<dbReference type="InterPro" id="IPR003848">
    <property type="entry name" value="DUF218"/>
</dbReference>
<dbReference type="PANTHER" id="PTHR30336:SF4">
    <property type="entry name" value="ENVELOPE BIOGENESIS FACTOR ELYC"/>
    <property type="match status" value="1"/>
</dbReference>
<dbReference type="GO" id="GO:0000270">
    <property type="term" value="P:peptidoglycan metabolic process"/>
    <property type="evidence" value="ECO:0007669"/>
    <property type="project" value="TreeGrafter"/>
</dbReference>
<evidence type="ECO:0000313" key="2">
    <source>
        <dbReference type="EMBL" id="ODA33787.1"/>
    </source>
</evidence>
<dbReference type="OrthoDB" id="3289889at2"/>
<comment type="caution">
    <text evidence="2">The sequence shown here is derived from an EMBL/GenBank/DDBJ whole genome shotgun (WGS) entry which is preliminary data.</text>
</comment>
<gene>
    <name evidence="2" type="ORF">A8L45_09160</name>
</gene>
<evidence type="ECO:0000259" key="1">
    <source>
        <dbReference type="Pfam" id="PF02698"/>
    </source>
</evidence>
<proteinExistence type="predicted"/>
<dbReference type="InterPro" id="IPR051599">
    <property type="entry name" value="Cell_Envelope_Assoc"/>
</dbReference>
<dbReference type="EMBL" id="LYBM01000013">
    <property type="protein sequence ID" value="ODA33787.1"/>
    <property type="molecule type" value="Genomic_DNA"/>
</dbReference>
<dbReference type="PANTHER" id="PTHR30336">
    <property type="entry name" value="INNER MEMBRANE PROTEIN, PROBABLE PERMEASE"/>
    <property type="match status" value="1"/>
</dbReference>
<accession>A0A1C3EKL9</accession>
<dbReference type="InterPro" id="IPR014729">
    <property type="entry name" value="Rossmann-like_a/b/a_fold"/>
</dbReference>
<dbReference type="RefSeq" id="WP_068901477.1">
    <property type="nucleotide sequence ID" value="NZ_JBHUIF010000015.1"/>
</dbReference>
<dbReference type="Pfam" id="PF02698">
    <property type="entry name" value="DUF218"/>
    <property type="match status" value="1"/>
</dbReference>
<reference evidence="2 3" key="1">
    <citation type="submission" date="2016-05" db="EMBL/GenBank/DDBJ databases">
        <title>Genomic Taxonomy of the Vibrionaceae.</title>
        <authorList>
            <person name="Gomez-Gil B."/>
            <person name="Enciso-Ibarra J."/>
        </authorList>
    </citation>
    <scope>NUCLEOTIDE SEQUENCE [LARGE SCALE GENOMIC DNA]</scope>
    <source>
        <strain evidence="2 3">CAIM 1920</strain>
    </source>
</reference>
<dbReference type="CDD" id="cd06259">
    <property type="entry name" value="YdcF-like"/>
    <property type="match status" value="1"/>
</dbReference>
<feature type="domain" description="DUF218" evidence="1">
    <location>
        <begin position="153"/>
        <end position="268"/>
    </location>
</feature>
<dbReference type="GO" id="GO:0043164">
    <property type="term" value="P:Gram-negative-bacterium-type cell wall biogenesis"/>
    <property type="evidence" value="ECO:0007669"/>
    <property type="project" value="TreeGrafter"/>
</dbReference>
<protein>
    <recommendedName>
        <fullName evidence="1">DUF218 domain-containing protein</fullName>
    </recommendedName>
</protein>